<keyword evidence="1" id="KW-0812">Transmembrane</keyword>
<proteinExistence type="predicted"/>
<gene>
    <name evidence="2" type="ORF">FHS57_001879</name>
</gene>
<keyword evidence="1" id="KW-1133">Transmembrane helix</keyword>
<dbReference type="Proteomes" id="UP000541352">
    <property type="component" value="Unassembled WGS sequence"/>
</dbReference>
<feature type="transmembrane region" description="Helical" evidence="1">
    <location>
        <begin position="21"/>
        <end position="42"/>
    </location>
</feature>
<dbReference type="RefSeq" id="WP_183972785.1">
    <property type="nucleotide sequence ID" value="NZ_JACIBY010000003.1"/>
</dbReference>
<accession>A0A7W5ZLB4</accession>
<keyword evidence="3" id="KW-1185">Reference proteome</keyword>
<keyword evidence="1" id="KW-0472">Membrane</keyword>
<comment type="caution">
    <text evidence="2">The sequence shown here is derived from an EMBL/GenBank/DDBJ whole genome shotgun (WGS) entry which is preliminary data.</text>
</comment>
<dbReference type="EMBL" id="JACIBY010000003">
    <property type="protein sequence ID" value="MBB3837882.1"/>
    <property type="molecule type" value="Genomic_DNA"/>
</dbReference>
<reference evidence="2 3" key="1">
    <citation type="submission" date="2020-08" db="EMBL/GenBank/DDBJ databases">
        <title>Genomic Encyclopedia of Type Strains, Phase IV (KMG-IV): sequencing the most valuable type-strain genomes for metagenomic binning, comparative biology and taxonomic classification.</title>
        <authorList>
            <person name="Goeker M."/>
        </authorList>
    </citation>
    <scope>NUCLEOTIDE SEQUENCE [LARGE SCALE GENOMIC DNA]</scope>
    <source>
        <strain evidence="2 3">DSM 17976</strain>
    </source>
</reference>
<sequence>MKPVKSYRIMEEKRTPLVLDQTIWLAGLTLLIFGYIVFHYLYPMISKGLFF</sequence>
<dbReference type="AlphaFoldDB" id="A0A7W5ZLB4"/>
<name>A0A7W5ZLB4_9BACT</name>
<evidence type="ECO:0000256" key="1">
    <source>
        <dbReference type="SAM" id="Phobius"/>
    </source>
</evidence>
<organism evidence="2 3">
    <name type="scientific">Runella defluvii</name>
    <dbReference type="NCBI Taxonomy" id="370973"/>
    <lineage>
        <taxon>Bacteria</taxon>
        <taxon>Pseudomonadati</taxon>
        <taxon>Bacteroidota</taxon>
        <taxon>Cytophagia</taxon>
        <taxon>Cytophagales</taxon>
        <taxon>Spirosomataceae</taxon>
        <taxon>Runella</taxon>
    </lineage>
</organism>
<evidence type="ECO:0000313" key="3">
    <source>
        <dbReference type="Proteomes" id="UP000541352"/>
    </source>
</evidence>
<evidence type="ECO:0000313" key="2">
    <source>
        <dbReference type="EMBL" id="MBB3837882.1"/>
    </source>
</evidence>
<protein>
    <submittedName>
        <fullName evidence="2">Uncharacterized protein</fullName>
    </submittedName>
</protein>